<dbReference type="PANTHER" id="PTHR43479:SF11">
    <property type="entry name" value="ACREF_ENVCD OPERON REPRESSOR-RELATED"/>
    <property type="match status" value="1"/>
</dbReference>
<dbReference type="OrthoDB" id="9789566at2"/>
<dbReference type="Gene3D" id="1.10.10.60">
    <property type="entry name" value="Homeodomain-like"/>
    <property type="match status" value="1"/>
</dbReference>
<feature type="domain" description="HTH tetR-type" evidence="3">
    <location>
        <begin position="10"/>
        <end position="70"/>
    </location>
</feature>
<dbReference type="Pfam" id="PF00440">
    <property type="entry name" value="TetR_N"/>
    <property type="match status" value="1"/>
</dbReference>
<evidence type="ECO:0000256" key="1">
    <source>
        <dbReference type="ARBA" id="ARBA00023125"/>
    </source>
</evidence>
<protein>
    <submittedName>
        <fullName evidence="4">TetR family transcriptional regulator</fullName>
    </submittedName>
</protein>
<sequence>MPTNTALKEDIIQQQILQAAQQLFQKHGYQKVTMDDVAKAIGKGRSSLYYYYKNKDEVFDAVMDAEISDIMAGITRAVTQATTVEQQLRTFGITKTKISAKKKAFFEALETGMNAEEISRYTKKKQAIQKKMRKEEATLLHHILNEGALKGEIKVLDPAEQDTLIFVFATSLRGLKRELLFYNNRIEPAIDMLVRMTMQTIKR</sequence>
<proteinExistence type="predicted"/>
<evidence type="ECO:0000259" key="3">
    <source>
        <dbReference type="PROSITE" id="PS50977"/>
    </source>
</evidence>
<name>A0A2P8FVU5_9BACT</name>
<evidence type="ECO:0000313" key="4">
    <source>
        <dbReference type="EMBL" id="PSL25839.1"/>
    </source>
</evidence>
<accession>A0A2P8FVU5</accession>
<reference evidence="4 5" key="1">
    <citation type="submission" date="2018-03" db="EMBL/GenBank/DDBJ databases">
        <title>Genomic Encyclopedia of Archaeal and Bacterial Type Strains, Phase II (KMG-II): from individual species to whole genera.</title>
        <authorList>
            <person name="Goeker M."/>
        </authorList>
    </citation>
    <scope>NUCLEOTIDE SEQUENCE [LARGE SCALE GENOMIC DNA]</scope>
    <source>
        <strain evidence="4 5">DSM 18107</strain>
    </source>
</reference>
<dbReference type="PROSITE" id="PS50977">
    <property type="entry name" value="HTH_TETR_2"/>
    <property type="match status" value="1"/>
</dbReference>
<dbReference type="PRINTS" id="PR00455">
    <property type="entry name" value="HTHTETR"/>
</dbReference>
<dbReference type="InterPro" id="IPR050624">
    <property type="entry name" value="HTH-type_Tx_Regulator"/>
</dbReference>
<gene>
    <name evidence="4" type="ORF">CLV42_11244</name>
</gene>
<organism evidence="4 5">
    <name type="scientific">Chitinophaga ginsengisoli</name>
    <dbReference type="NCBI Taxonomy" id="363837"/>
    <lineage>
        <taxon>Bacteria</taxon>
        <taxon>Pseudomonadati</taxon>
        <taxon>Bacteroidota</taxon>
        <taxon>Chitinophagia</taxon>
        <taxon>Chitinophagales</taxon>
        <taxon>Chitinophagaceae</taxon>
        <taxon>Chitinophaga</taxon>
    </lineage>
</organism>
<keyword evidence="5" id="KW-1185">Reference proteome</keyword>
<dbReference type="RefSeq" id="WP_106604465.1">
    <property type="nucleotide sequence ID" value="NZ_PYGK01000012.1"/>
</dbReference>
<evidence type="ECO:0000313" key="5">
    <source>
        <dbReference type="Proteomes" id="UP000240978"/>
    </source>
</evidence>
<evidence type="ECO:0000256" key="2">
    <source>
        <dbReference type="PROSITE-ProRule" id="PRU00335"/>
    </source>
</evidence>
<comment type="caution">
    <text evidence="4">The sequence shown here is derived from an EMBL/GenBank/DDBJ whole genome shotgun (WGS) entry which is preliminary data.</text>
</comment>
<dbReference type="Proteomes" id="UP000240978">
    <property type="component" value="Unassembled WGS sequence"/>
</dbReference>
<dbReference type="SUPFAM" id="SSF46689">
    <property type="entry name" value="Homeodomain-like"/>
    <property type="match status" value="1"/>
</dbReference>
<dbReference type="InterPro" id="IPR009057">
    <property type="entry name" value="Homeodomain-like_sf"/>
</dbReference>
<dbReference type="GO" id="GO:0003677">
    <property type="term" value="F:DNA binding"/>
    <property type="evidence" value="ECO:0007669"/>
    <property type="project" value="UniProtKB-UniRule"/>
</dbReference>
<feature type="DNA-binding region" description="H-T-H motif" evidence="2">
    <location>
        <begin position="33"/>
        <end position="52"/>
    </location>
</feature>
<dbReference type="EMBL" id="PYGK01000012">
    <property type="protein sequence ID" value="PSL25839.1"/>
    <property type="molecule type" value="Genomic_DNA"/>
</dbReference>
<dbReference type="AlphaFoldDB" id="A0A2P8FVU5"/>
<dbReference type="Gene3D" id="1.10.357.10">
    <property type="entry name" value="Tetracycline Repressor, domain 2"/>
    <property type="match status" value="1"/>
</dbReference>
<dbReference type="InterPro" id="IPR001647">
    <property type="entry name" value="HTH_TetR"/>
</dbReference>
<keyword evidence="1 2" id="KW-0238">DNA-binding</keyword>
<dbReference type="PANTHER" id="PTHR43479">
    <property type="entry name" value="ACREF/ENVCD OPERON REPRESSOR-RELATED"/>
    <property type="match status" value="1"/>
</dbReference>